<keyword evidence="1" id="KW-0732">Signal</keyword>
<dbReference type="Proteomes" id="UP000578622">
    <property type="component" value="Unassembled WGS sequence"/>
</dbReference>
<sequence>MFRNLIALRPPIITLCAILAFAGLPCATIGQAVPGVAGELPTLAPVLERVTPAVVNISVVSETPGASNPLYNDPYFRRFFDLPHAPPPQQRMSAGSGVIVDAAKGHVLTNHHVVANARTITVTLKDGQRLRAELVGSDQAADIALLKVKRRNLVA</sequence>
<dbReference type="InterPro" id="IPR001940">
    <property type="entry name" value="Peptidase_S1C"/>
</dbReference>
<keyword evidence="2" id="KW-0645">Protease</keyword>
<keyword evidence="3" id="KW-1185">Reference proteome</keyword>
<dbReference type="SUPFAM" id="SSF50494">
    <property type="entry name" value="Trypsin-like serine proteases"/>
    <property type="match status" value="1"/>
</dbReference>
<dbReference type="EMBL" id="JACGXG010000006">
    <property type="protein sequence ID" value="MBA8852915.1"/>
    <property type="molecule type" value="Genomic_DNA"/>
</dbReference>
<protein>
    <submittedName>
        <fullName evidence="2">Serine protease DegQ</fullName>
        <ecNumber evidence="2">3.4.21.-</ecNumber>
    </submittedName>
</protein>
<dbReference type="PANTHER" id="PTHR22939:SF129">
    <property type="entry name" value="SERINE PROTEASE HTRA2, MITOCHONDRIAL"/>
    <property type="match status" value="1"/>
</dbReference>
<gene>
    <name evidence="2" type="ORF">FHW20_003888</name>
</gene>
<dbReference type="EC" id="3.4.21.-" evidence="2"/>
<feature type="signal peptide" evidence="1">
    <location>
        <begin position="1"/>
        <end position="22"/>
    </location>
</feature>
<dbReference type="GO" id="GO:0006508">
    <property type="term" value="P:proteolysis"/>
    <property type="evidence" value="ECO:0007669"/>
    <property type="project" value="UniProtKB-KW"/>
</dbReference>
<keyword evidence="2" id="KW-0378">Hydrolase</keyword>
<dbReference type="PRINTS" id="PR00834">
    <property type="entry name" value="PROTEASES2C"/>
</dbReference>
<accession>A0ABR6ATX6</accession>
<evidence type="ECO:0000256" key="1">
    <source>
        <dbReference type="SAM" id="SignalP"/>
    </source>
</evidence>
<dbReference type="GO" id="GO:0008233">
    <property type="term" value="F:peptidase activity"/>
    <property type="evidence" value="ECO:0007669"/>
    <property type="project" value="UniProtKB-KW"/>
</dbReference>
<name>A0ABR6ATX6_9HYPH</name>
<evidence type="ECO:0000313" key="2">
    <source>
        <dbReference type="EMBL" id="MBA8852915.1"/>
    </source>
</evidence>
<reference evidence="2 3" key="1">
    <citation type="submission" date="2020-07" db="EMBL/GenBank/DDBJ databases">
        <title>Genomic Encyclopedia of Type Strains, Phase IV (KMG-V): Genome sequencing to study the core and pangenomes of soil and plant-associated prokaryotes.</title>
        <authorList>
            <person name="Whitman W."/>
        </authorList>
    </citation>
    <scope>NUCLEOTIDE SEQUENCE [LARGE SCALE GENOMIC DNA]</scope>
    <source>
        <strain evidence="2 3">RH4WT92</strain>
    </source>
</reference>
<dbReference type="InterPro" id="IPR009003">
    <property type="entry name" value="Peptidase_S1_PA"/>
</dbReference>
<feature type="chain" id="PRO_5046854739" evidence="1">
    <location>
        <begin position="23"/>
        <end position="155"/>
    </location>
</feature>
<organism evidence="2 3">
    <name type="scientific">Brucella intermedia</name>
    <dbReference type="NCBI Taxonomy" id="94625"/>
    <lineage>
        <taxon>Bacteria</taxon>
        <taxon>Pseudomonadati</taxon>
        <taxon>Pseudomonadota</taxon>
        <taxon>Alphaproteobacteria</taxon>
        <taxon>Hyphomicrobiales</taxon>
        <taxon>Brucellaceae</taxon>
        <taxon>Brucella/Ochrobactrum group</taxon>
        <taxon>Brucella</taxon>
    </lineage>
</organism>
<dbReference type="Pfam" id="PF13365">
    <property type="entry name" value="Trypsin_2"/>
    <property type="match status" value="1"/>
</dbReference>
<comment type="caution">
    <text evidence="2">The sequence shown here is derived from an EMBL/GenBank/DDBJ whole genome shotgun (WGS) entry which is preliminary data.</text>
</comment>
<dbReference type="PANTHER" id="PTHR22939">
    <property type="entry name" value="SERINE PROTEASE FAMILY S1C HTRA-RELATED"/>
    <property type="match status" value="1"/>
</dbReference>
<evidence type="ECO:0000313" key="3">
    <source>
        <dbReference type="Proteomes" id="UP000578622"/>
    </source>
</evidence>
<proteinExistence type="predicted"/>
<dbReference type="Gene3D" id="2.40.10.10">
    <property type="entry name" value="Trypsin-like serine proteases"/>
    <property type="match status" value="1"/>
</dbReference>
<dbReference type="InterPro" id="IPR043504">
    <property type="entry name" value="Peptidase_S1_PA_chymotrypsin"/>
</dbReference>